<name>A0ACC1BWR8_9ROSI</name>
<evidence type="ECO:0000313" key="2">
    <source>
        <dbReference type="Proteomes" id="UP001164250"/>
    </source>
</evidence>
<evidence type="ECO:0000313" key="1">
    <source>
        <dbReference type="EMBL" id="KAJ0103424.1"/>
    </source>
</evidence>
<protein>
    <submittedName>
        <fullName evidence="1">Uncharacterized protein</fullName>
    </submittedName>
</protein>
<dbReference type="Proteomes" id="UP001164250">
    <property type="component" value="Chromosome 3"/>
</dbReference>
<accession>A0ACC1BWR8</accession>
<comment type="caution">
    <text evidence="1">The sequence shown here is derived from an EMBL/GenBank/DDBJ whole genome shotgun (WGS) entry which is preliminary data.</text>
</comment>
<reference evidence="2" key="1">
    <citation type="journal article" date="2023" name="G3 (Bethesda)">
        <title>Genome assembly and association tests identify interacting loci associated with vigor, precocity, and sex in interspecific pistachio rootstocks.</title>
        <authorList>
            <person name="Palmer W."/>
            <person name="Jacygrad E."/>
            <person name="Sagayaradj S."/>
            <person name="Cavanaugh K."/>
            <person name="Han R."/>
            <person name="Bertier L."/>
            <person name="Beede B."/>
            <person name="Kafkas S."/>
            <person name="Golino D."/>
            <person name="Preece J."/>
            <person name="Michelmore R."/>
        </authorList>
    </citation>
    <scope>NUCLEOTIDE SEQUENCE [LARGE SCALE GENOMIC DNA]</scope>
</reference>
<keyword evidence="2" id="KW-1185">Reference proteome</keyword>
<sequence>MDNTTWRSCLLGIIYPSLTFAPWLRSFGPFSIRPLGPMSKVAHLVSSFEVCGLIFAFVYIGMPPRRLDRSLAPKRLNLGSSKSRRPGKKVASLIVEKGEGDARELAISLVS</sequence>
<proteinExistence type="predicted"/>
<gene>
    <name evidence="1" type="ORF">Patl1_05203</name>
</gene>
<dbReference type="EMBL" id="CM047899">
    <property type="protein sequence ID" value="KAJ0103424.1"/>
    <property type="molecule type" value="Genomic_DNA"/>
</dbReference>
<organism evidence="1 2">
    <name type="scientific">Pistacia atlantica</name>
    <dbReference type="NCBI Taxonomy" id="434234"/>
    <lineage>
        <taxon>Eukaryota</taxon>
        <taxon>Viridiplantae</taxon>
        <taxon>Streptophyta</taxon>
        <taxon>Embryophyta</taxon>
        <taxon>Tracheophyta</taxon>
        <taxon>Spermatophyta</taxon>
        <taxon>Magnoliopsida</taxon>
        <taxon>eudicotyledons</taxon>
        <taxon>Gunneridae</taxon>
        <taxon>Pentapetalae</taxon>
        <taxon>rosids</taxon>
        <taxon>malvids</taxon>
        <taxon>Sapindales</taxon>
        <taxon>Anacardiaceae</taxon>
        <taxon>Pistacia</taxon>
    </lineage>
</organism>